<comment type="subcellular location">
    <subcellularLocation>
        <location evidence="1">Cell outer membrane</location>
    </subcellularLocation>
</comment>
<evidence type="ECO:0000259" key="6">
    <source>
        <dbReference type="Pfam" id="PF07980"/>
    </source>
</evidence>
<evidence type="ECO:0000313" key="8">
    <source>
        <dbReference type="EMBL" id="MBL1411535.1"/>
    </source>
</evidence>
<evidence type="ECO:0000256" key="5">
    <source>
        <dbReference type="ARBA" id="ARBA00023237"/>
    </source>
</evidence>
<evidence type="ECO:0000256" key="2">
    <source>
        <dbReference type="ARBA" id="ARBA00006275"/>
    </source>
</evidence>
<keyword evidence="5" id="KW-0998">Cell outer membrane</keyword>
<keyword evidence="9" id="KW-1185">Reference proteome</keyword>
<dbReference type="InterPro" id="IPR033985">
    <property type="entry name" value="SusD-like_N"/>
</dbReference>
<dbReference type="InterPro" id="IPR012944">
    <property type="entry name" value="SusD_RagB_dom"/>
</dbReference>
<proteinExistence type="inferred from homology"/>
<sequence>MKKNIILLFVLLCSSCEKFIDLDLPQDQITQETVFKDDKLAQSALAGLYQSLKEGGFLSGGFLGGGVYLGCYVDELVSYQTPNTTLDQFYQLNLNPNATAVKDLWQTTYNQIYQANRIIEGVENSNSIDLSTKNQLKGEALFIRGLLHLYLVQSYGEIPFIATSDYKVTQHVSKNTIAEVYQKIEDDVLLAQQLLAVNTTVGNRFIPSKEATQLVLSRLYLLQKRWDDVIKVTANLAQSESFQLRQDISKAYLKDNASTIWQYAPASATATTYEASIYIMFFAPPYIVALQPSFVNTFRTGDLRFQNWIGTKADFTGKKYYYSYKYKQYSTANGQNEYSIILRNEETILNRAEAYIQKGELENGLAYLNQIVTRAGLTAVPMGSKEQLLERVLEERQHELFTEYGARFFDLKRMNLLDAKMIGIKSNWKSTFVLLPLPESELLLNPNLIPQNDGY</sequence>
<gene>
    <name evidence="8" type="ORF">JKG61_22445</name>
</gene>
<dbReference type="Gene3D" id="1.25.40.390">
    <property type="match status" value="1"/>
</dbReference>
<dbReference type="RefSeq" id="WP_202105249.1">
    <property type="nucleotide sequence ID" value="NZ_JAERTY010000020.1"/>
</dbReference>
<keyword evidence="4" id="KW-0472">Membrane</keyword>
<evidence type="ECO:0000256" key="4">
    <source>
        <dbReference type="ARBA" id="ARBA00023136"/>
    </source>
</evidence>
<keyword evidence="3" id="KW-0732">Signal</keyword>
<dbReference type="Pfam" id="PF07980">
    <property type="entry name" value="SusD_RagB"/>
    <property type="match status" value="1"/>
</dbReference>
<evidence type="ECO:0000313" key="9">
    <source>
        <dbReference type="Proteomes" id="UP000625283"/>
    </source>
</evidence>
<feature type="domain" description="RagB/SusD" evidence="6">
    <location>
        <begin position="319"/>
        <end position="455"/>
    </location>
</feature>
<dbReference type="Pfam" id="PF14322">
    <property type="entry name" value="SusD-like_3"/>
    <property type="match status" value="1"/>
</dbReference>
<evidence type="ECO:0000259" key="7">
    <source>
        <dbReference type="Pfam" id="PF14322"/>
    </source>
</evidence>
<comment type="caution">
    <text evidence="8">The sequence shown here is derived from an EMBL/GenBank/DDBJ whole genome shotgun (WGS) entry which is preliminary data.</text>
</comment>
<organism evidence="8 9">
    <name type="scientific">Sphingobacterium faecale</name>
    <dbReference type="NCBI Taxonomy" id="2803775"/>
    <lineage>
        <taxon>Bacteria</taxon>
        <taxon>Pseudomonadati</taxon>
        <taxon>Bacteroidota</taxon>
        <taxon>Sphingobacteriia</taxon>
        <taxon>Sphingobacteriales</taxon>
        <taxon>Sphingobacteriaceae</taxon>
        <taxon>Sphingobacterium</taxon>
    </lineage>
</organism>
<dbReference type="SUPFAM" id="SSF48452">
    <property type="entry name" value="TPR-like"/>
    <property type="match status" value="1"/>
</dbReference>
<dbReference type="EMBL" id="JAERTY010000020">
    <property type="protein sequence ID" value="MBL1411535.1"/>
    <property type="molecule type" value="Genomic_DNA"/>
</dbReference>
<accession>A0ABS1RB12</accession>
<reference evidence="8 9" key="1">
    <citation type="submission" date="2021-01" db="EMBL/GenBank/DDBJ databases">
        <title>C459-1 draft genome sequence.</title>
        <authorList>
            <person name="Zhang X.-F."/>
        </authorList>
    </citation>
    <scope>NUCLEOTIDE SEQUENCE [LARGE SCALE GENOMIC DNA]</scope>
    <source>
        <strain evidence="9">C459-1</strain>
    </source>
</reference>
<protein>
    <submittedName>
        <fullName evidence="8">RagB/SusD family nutrient uptake outer membrane protein</fullName>
    </submittedName>
</protein>
<evidence type="ECO:0000256" key="1">
    <source>
        <dbReference type="ARBA" id="ARBA00004442"/>
    </source>
</evidence>
<dbReference type="Proteomes" id="UP000625283">
    <property type="component" value="Unassembled WGS sequence"/>
</dbReference>
<feature type="domain" description="SusD-like N-terminal" evidence="7">
    <location>
        <begin position="83"/>
        <end position="221"/>
    </location>
</feature>
<comment type="similarity">
    <text evidence="2">Belongs to the SusD family.</text>
</comment>
<evidence type="ECO:0000256" key="3">
    <source>
        <dbReference type="ARBA" id="ARBA00022729"/>
    </source>
</evidence>
<name>A0ABS1RB12_9SPHI</name>
<dbReference type="InterPro" id="IPR011990">
    <property type="entry name" value="TPR-like_helical_dom_sf"/>
</dbReference>